<keyword evidence="1" id="KW-0472">Membrane</keyword>
<organism evidence="2 3">
    <name type="scientific">Brevibacillus panacihumi</name>
    <dbReference type="NCBI Taxonomy" id="497735"/>
    <lineage>
        <taxon>Bacteria</taxon>
        <taxon>Bacillati</taxon>
        <taxon>Bacillota</taxon>
        <taxon>Bacilli</taxon>
        <taxon>Bacillales</taxon>
        <taxon>Paenibacillaceae</taxon>
        <taxon>Brevibacillus</taxon>
    </lineage>
</organism>
<reference evidence="2 3" key="1">
    <citation type="submission" date="2018-10" db="EMBL/GenBank/DDBJ databases">
        <title>Phylogenomics of Brevibacillus.</title>
        <authorList>
            <person name="Dunlap C."/>
        </authorList>
    </citation>
    <scope>NUCLEOTIDE SEQUENCE [LARGE SCALE GENOMIC DNA]</scope>
    <source>
        <strain evidence="2 3">JCM 15085</strain>
    </source>
</reference>
<keyword evidence="1" id="KW-1133">Transmembrane helix</keyword>
<proteinExistence type="predicted"/>
<feature type="transmembrane region" description="Helical" evidence="1">
    <location>
        <begin position="37"/>
        <end position="55"/>
    </location>
</feature>
<evidence type="ECO:0000256" key="1">
    <source>
        <dbReference type="SAM" id="Phobius"/>
    </source>
</evidence>
<feature type="transmembrane region" description="Helical" evidence="1">
    <location>
        <begin position="12"/>
        <end position="31"/>
    </location>
</feature>
<keyword evidence="1" id="KW-0812">Transmembrane</keyword>
<dbReference type="AlphaFoldDB" id="A0A3M8CQI1"/>
<gene>
    <name evidence="2" type="ORF">EDM58_13580</name>
</gene>
<name>A0A3M8CQI1_9BACL</name>
<comment type="caution">
    <text evidence="2">The sequence shown here is derived from an EMBL/GenBank/DDBJ whole genome shotgun (WGS) entry which is preliminary data.</text>
</comment>
<evidence type="ECO:0000313" key="3">
    <source>
        <dbReference type="Proteomes" id="UP000281915"/>
    </source>
</evidence>
<sequence>MKNLIKSYQHPISLLFGLVASVGTMYLWALLFLDSSISVLTSILLLLPALIGLIASFVRPPLIIISFVISFPFSVYLFLNGNMYKLFMIPSLFFLISAILKCKSSQGLPWSA</sequence>
<feature type="transmembrane region" description="Helical" evidence="1">
    <location>
        <begin position="62"/>
        <end position="79"/>
    </location>
</feature>
<dbReference type="EMBL" id="RHHT01000027">
    <property type="protein sequence ID" value="RNB78030.1"/>
    <property type="molecule type" value="Genomic_DNA"/>
</dbReference>
<evidence type="ECO:0000313" key="2">
    <source>
        <dbReference type="EMBL" id="RNB78030.1"/>
    </source>
</evidence>
<protein>
    <submittedName>
        <fullName evidence="2">Uncharacterized protein</fullName>
    </submittedName>
</protein>
<dbReference type="Proteomes" id="UP000281915">
    <property type="component" value="Unassembled WGS sequence"/>
</dbReference>
<accession>A0A3M8CQI1</accession>